<dbReference type="OMA" id="GHYENHE"/>
<dbReference type="HOGENOM" id="CLU_075869_0_0_1"/>
<dbReference type="EMBL" id="JH370131">
    <property type="protein sequence ID" value="ELA42595.1"/>
    <property type="molecule type" value="Genomic_DNA"/>
</dbReference>
<proteinExistence type="predicted"/>
<dbReference type="InParanoid" id="L2GQ44"/>
<accession>L2GQ44</accession>
<organism evidence="1 2">
    <name type="scientific">Vittaforma corneae (strain ATCC 50505)</name>
    <name type="common">Microsporidian parasite</name>
    <name type="synonym">Nosema corneum</name>
    <dbReference type="NCBI Taxonomy" id="993615"/>
    <lineage>
        <taxon>Eukaryota</taxon>
        <taxon>Fungi</taxon>
        <taxon>Fungi incertae sedis</taxon>
        <taxon>Microsporidia</taxon>
        <taxon>Nosematidae</taxon>
        <taxon>Vittaforma</taxon>
    </lineage>
</organism>
<protein>
    <submittedName>
        <fullName evidence="1">Uncharacterized protein</fullName>
    </submittedName>
</protein>
<dbReference type="AlphaFoldDB" id="L2GQ44"/>
<name>L2GQ44_VITCO</name>
<dbReference type="RefSeq" id="XP_007603800.1">
    <property type="nucleotide sequence ID" value="XM_007603738.1"/>
</dbReference>
<dbReference type="OrthoDB" id="2190927at2759"/>
<dbReference type="GeneID" id="19881065"/>
<dbReference type="InterPro" id="IPR036691">
    <property type="entry name" value="Endo/exonu/phosph_ase_sf"/>
</dbReference>
<dbReference type="Proteomes" id="UP000011082">
    <property type="component" value="Unassembled WGS sequence"/>
</dbReference>
<sequence length="302" mass="35012">MLFLIIFSGISHAFKYFAPSVYDFAVDPENKKYQEHSGFVHRHYYTEDKNHFGEIALMTLNTHVESDIVEKNQKNGILALIDLHHPAVFALQGLTQSVLSGVQKEASEHYEVACTDALFKEIRTNKLEVMPIFYDSNSLIKIKESIIEPEKYKNQAYACVVVFYDKLIQKIYTVINVDLPSTDPKVIDSQVYNIIHNLENSKFKDFPVFVVGTINTMSEELRKLVKRDMKNLIDQDKNNIGLRKTTFHNHGTVNDNLQRDFILLKDKAKEFKLNYSRILSRYSKMSFEHFPVFSILSRSSIN</sequence>
<keyword evidence="2" id="KW-1185">Reference proteome</keyword>
<reference evidence="2" key="1">
    <citation type="submission" date="2011-05" db="EMBL/GenBank/DDBJ databases">
        <title>The genome sequence of Vittaforma corneae strain ATCC 50505.</title>
        <authorList>
            <consortium name="The Broad Institute Genome Sequencing Platform"/>
            <person name="Cuomo C."/>
            <person name="Didier E."/>
            <person name="Bowers L."/>
            <person name="Young S.K."/>
            <person name="Zeng Q."/>
            <person name="Gargeya S."/>
            <person name="Fitzgerald M."/>
            <person name="Haas B."/>
            <person name="Abouelleil A."/>
            <person name="Alvarado L."/>
            <person name="Arachchi H.M."/>
            <person name="Berlin A."/>
            <person name="Chapman S.B."/>
            <person name="Gearin G."/>
            <person name="Goldberg J."/>
            <person name="Griggs A."/>
            <person name="Gujja S."/>
            <person name="Hansen M."/>
            <person name="Heiman D."/>
            <person name="Howarth C."/>
            <person name="Larimer J."/>
            <person name="Lui A."/>
            <person name="MacDonald P.J.P."/>
            <person name="McCowen C."/>
            <person name="Montmayeur A."/>
            <person name="Murphy C."/>
            <person name="Neiman D."/>
            <person name="Pearson M."/>
            <person name="Priest M."/>
            <person name="Roberts A."/>
            <person name="Saif S."/>
            <person name="Shea T."/>
            <person name="Sisk P."/>
            <person name="Stolte C."/>
            <person name="Sykes S."/>
            <person name="Wortman J."/>
            <person name="Nusbaum C."/>
            <person name="Birren B."/>
        </authorList>
    </citation>
    <scope>NUCLEOTIDE SEQUENCE [LARGE SCALE GENOMIC DNA]</scope>
    <source>
        <strain evidence="2">ATCC 50505</strain>
    </source>
</reference>
<dbReference type="Gene3D" id="3.60.10.10">
    <property type="entry name" value="Endonuclease/exonuclease/phosphatase"/>
    <property type="match status" value="1"/>
</dbReference>
<dbReference type="VEuPathDB" id="MicrosporidiaDB:VICG_00347"/>
<evidence type="ECO:0000313" key="1">
    <source>
        <dbReference type="EMBL" id="ELA42595.1"/>
    </source>
</evidence>
<dbReference type="STRING" id="993615.L2GQ44"/>
<dbReference type="SUPFAM" id="SSF56219">
    <property type="entry name" value="DNase I-like"/>
    <property type="match status" value="1"/>
</dbReference>
<gene>
    <name evidence="1" type="ORF">VICG_00347</name>
</gene>
<evidence type="ECO:0000313" key="2">
    <source>
        <dbReference type="Proteomes" id="UP000011082"/>
    </source>
</evidence>